<feature type="region of interest" description="Disordered" evidence="3">
    <location>
        <begin position="389"/>
        <end position="458"/>
    </location>
</feature>
<dbReference type="RefSeq" id="XP_033539143.1">
    <property type="nucleotide sequence ID" value="XM_033676917.1"/>
</dbReference>
<feature type="region of interest" description="Disordered" evidence="3">
    <location>
        <begin position="934"/>
        <end position="966"/>
    </location>
</feature>
<dbReference type="InterPro" id="IPR032675">
    <property type="entry name" value="LRR_dom_sf"/>
</dbReference>
<feature type="compositionally biased region" description="Polar residues" evidence="3">
    <location>
        <begin position="46"/>
        <end position="56"/>
    </location>
</feature>
<dbReference type="PANTHER" id="PTHR47566:SF1">
    <property type="entry name" value="PROTEIN NUD1"/>
    <property type="match status" value="1"/>
</dbReference>
<reference evidence="4 6" key="1">
    <citation type="submission" date="2020-01" db="EMBL/GenBank/DDBJ databases">
        <authorList>
            <consortium name="DOE Joint Genome Institute"/>
            <person name="Haridas S."/>
            <person name="Albert R."/>
            <person name="Binder M."/>
            <person name="Bloem J."/>
            <person name="Labutti K."/>
            <person name="Salamov A."/>
            <person name="Andreopoulos B."/>
            <person name="Baker S.E."/>
            <person name="Barry K."/>
            <person name="Bills G."/>
            <person name="Bluhm B.H."/>
            <person name="Cannon C."/>
            <person name="Castanera R."/>
            <person name="Culley D.E."/>
            <person name="Daum C."/>
            <person name="Ezra D."/>
            <person name="Gonzalez J.B."/>
            <person name="Henrissat B."/>
            <person name="Kuo A."/>
            <person name="Liang C."/>
            <person name="Lipzen A."/>
            <person name="Lutzoni F."/>
            <person name="Magnuson J."/>
            <person name="Mondo S."/>
            <person name="Nolan M."/>
            <person name="Ohm R."/>
            <person name="Pangilinan J."/>
            <person name="Park H.-J."/>
            <person name="Ramirez L."/>
            <person name="Alfaro M."/>
            <person name="Sun H."/>
            <person name="Tritt A."/>
            <person name="Yoshinaga Y."/>
            <person name="Zwiers L.-H."/>
            <person name="Turgeon B.G."/>
            <person name="Goodwin S.B."/>
            <person name="Spatafora J.W."/>
            <person name="Crous P.W."/>
            <person name="Grigoriev I.V."/>
        </authorList>
    </citation>
    <scope>NUCLEOTIDE SEQUENCE</scope>
    <source>
        <strain evidence="4 6">CBS 781.70</strain>
    </source>
</reference>
<feature type="region of interest" description="Disordered" evidence="3">
    <location>
        <begin position="81"/>
        <end position="105"/>
    </location>
</feature>
<dbReference type="PROSITE" id="PS51450">
    <property type="entry name" value="LRR"/>
    <property type="match status" value="3"/>
</dbReference>
<feature type="compositionally biased region" description="Polar residues" evidence="3">
    <location>
        <begin position="331"/>
        <end position="342"/>
    </location>
</feature>
<keyword evidence="1" id="KW-0433">Leucine-rich repeat</keyword>
<feature type="compositionally biased region" description="Polar residues" evidence="3">
    <location>
        <begin position="1029"/>
        <end position="1067"/>
    </location>
</feature>
<gene>
    <name evidence="4 6" type="ORF">P152DRAFT_408215</name>
</gene>
<reference evidence="6" key="2">
    <citation type="submission" date="2020-04" db="EMBL/GenBank/DDBJ databases">
        <authorList>
            <consortium name="NCBI Genome Project"/>
        </authorList>
    </citation>
    <scope>NUCLEOTIDE SEQUENCE</scope>
    <source>
        <strain evidence="6">CBS 781.70</strain>
    </source>
</reference>
<feature type="compositionally biased region" description="Basic and acidic residues" evidence="3">
    <location>
        <begin position="401"/>
        <end position="415"/>
    </location>
</feature>
<feature type="compositionally biased region" description="Basic and acidic residues" evidence="3">
    <location>
        <begin position="212"/>
        <end position="236"/>
    </location>
</feature>
<dbReference type="EMBL" id="ML975149">
    <property type="protein sequence ID" value="KAF1817512.1"/>
    <property type="molecule type" value="Genomic_DNA"/>
</dbReference>
<feature type="region of interest" description="Disordered" evidence="3">
    <location>
        <begin position="329"/>
        <end position="364"/>
    </location>
</feature>
<feature type="compositionally biased region" description="Basic and acidic residues" evidence="3">
    <location>
        <begin position="262"/>
        <end position="276"/>
    </location>
</feature>
<dbReference type="PANTHER" id="PTHR47566">
    <property type="match status" value="1"/>
</dbReference>
<feature type="region of interest" description="Disordered" evidence="3">
    <location>
        <begin position="831"/>
        <end position="896"/>
    </location>
</feature>
<evidence type="ECO:0000256" key="1">
    <source>
        <dbReference type="ARBA" id="ARBA00022614"/>
    </source>
</evidence>
<feature type="compositionally biased region" description="Polar residues" evidence="3">
    <location>
        <begin position="242"/>
        <end position="261"/>
    </location>
</feature>
<feature type="compositionally biased region" description="Polar residues" evidence="3">
    <location>
        <begin position="948"/>
        <end position="957"/>
    </location>
</feature>
<accession>A0A6G1GHQ3</accession>
<feature type="region of interest" description="Disordered" evidence="3">
    <location>
        <begin position="1006"/>
        <end position="1081"/>
    </location>
</feature>
<dbReference type="InterPro" id="IPR003591">
    <property type="entry name" value="Leu-rich_rpt_typical-subtyp"/>
</dbReference>
<dbReference type="OrthoDB" id="7451790at2759"/>
<organism evidence="4">
    <name type="scientific">Eremomyces bilateralis CBS 781.70</name>
    <dbReference type="NCBI Taxonomy" id="1392243"/>
    <lineage>
        <taxon>Eukaryota</taxon>
        <taxon>Fungi</taxon>
        <taxon>Dikarya</taxon>
        <taxon>Ascomycota</taxon>
        <taxon>Pezizomycotina</taxon>
        <taxon>Dothideomycetes</taxon>
        <taxon>Dothideomycetes incertae sedis</taxon>
        <taxon>Eremomycetales</taxon>
        <taxon>Eremomycetaceae</taxon>
        <taxon>Eremomyces</taxon>
    </lineage>
</organism>
<dbReference type="Proteomes" id="UP000504638">
    <property type="component" value="Unplaced"/>
</dbReference>
<dbReference type="InterPro" id="IPR001611">
    <property type="entry name" value="Leu-rich_rpt"/>
</dbReference>
<dbReference type="SMART" id="SM00369">
    <property type="entry name" value="LRR_TYP"/>
    <property type="match status" value="6"/>
</dbReference>
<feature type="region of interest" description="Disordered" evidence="3">
    <location>
        <begin position="779"/>
        <end position="809"/>
    </location>
</feature>
<feature type="compositionally biased region" description="Polar residues" evidence="3">
    <location>
        <begin position="445"/>
        <end position="457"/>
    </location>
</feature>
<feature type="region of interest" description="Disordered" evidence="3">
    <location>
        <begin position="193"/>
        <end position="284"/>
    </location>
</feature>
<evidence type="ECO:0000256" key="2">
    <source>
        <dbReference type="ARBA" id="ARBA00022737"/>
    </source>
</evidence>
<keyword evidence="5" id="KW-1185">Reference proteome</keyword>
<evidence type="ECO:0008006" key="7">
    <source>
        <dbReference type="Google" id="ProtNLM"/>
    </source>
</evidence>
<dbReference type="GeneID" id="54417487"/>
<evidence type="ECO:0000313" key="4">
    <source>
        <dbReference type="EMBL" id="KAF1817512.1"/>
    </source>
</evidence>
<feature type="compositionally biased region" description="Basic and acidic residues" evidence="3">
    <location>
        <begin position="1117"/>
        <end position="1129"/>
    </location>
</feature>
<feature type="region of interest" description="Disordered" evidence="3">
    <location>
        <begin position="1114"/>
        <end position="1160"/>
    </location>
</feature>
<proteinExistence type="predicted"/>
<dbReference type="Gene3D" id="3.80.10.10">
    <property type="entry name" value="Ribonuclease Inhibitor"/>
    <property type="match status" value="3"/>
</dbReference>
<feature type="compositionally biased region" description="Polar residues" evidence="3">
    <location>
        <begin position="1130"/>
        <end position="1160"/>
    </location>
</feature>
<keyword evidence="2" id="KW-0677">Repeat</keyword>
<evidence type="ECO:0000313" key="6">
    <source>
        <dbReference type="RefSeq" id="XP_033539143.1"/>
    </source>
</evidence>
<dbReference type="GO" id="GO:0035591">
    <property type="term" value="F:signaling adaptor activity"/>
    <property type="evidence" value="ECO:0007669"/>
    <property type="project" value="TreeGrafter"/>
</dbReference>
<dbReference type="GO" id="GO:0031028">
    <property type="term" value="P:septation initiation signaling"/>
    <property type="evidence" value="ECO:0007669"/>
    <property type="project" value="TreeGrafter"/>
</dbReference>
<dbReference type="Pfam" id="PF13855">
    <property type="entry name" value="LRR_8"/>
    <property type="match status" value="1"/>
</dbReference>
<feature type="compositionally biased region" description="Polar residues" evidence="3">
    <location>
        <begin position="871"/>
        <end position="896"/>
    </location>
</feature>
<evidence type="ECO:0000256" key="3">
    <source>
        <dbReference type="SAM" id="MobiDB-lite"/>
    </source>
</evidence>
<name>A0A6G1GHQ3_9PEZI</name>
<dbReference type="GO" id="GO:1902412">
    <property type="term" value="P:regulation of mitotic cytokinesis"/>
    <property type="evidence" value="ECO:0007669"/>
    <property type="project" value="TreeGrafter"/>
</dbReference>
<feature type="compositionally biased region" description="Basic and acidic residues" evidence="3">
    <location>
        <begin position="788"/>
        <end position="809"/>
    </location>
</feature>
<dbReference type="GO" id="GO:0061499">
    <property type="term" value="C:outer plaque of mitotic spindle pole body"/>
    <property type="evidence" value="ECO:0007669"/>
    <property type="project" value="TreeGrafter"/>
</dbReference>
<reference evidence="6" key="3">
    <citation type="submission" date="2025-04" db="UniProtKB">
        <authorList>
            <consortium name="RefSeq"/>
        </authorList>
    </citation>
    <scope>IDENTIFICATION</scope>
    <source>
        <strain evidence="6">CBS 781.70</strain>
    </source>
</reference>
<evidence type="ECO:0000313" key="5">
    <source>
        <dbReference type="Proteomes" id="UP000504638"/>
    </source>
</evidence>
<dbReference type="SUPFAM" id="SSF52058">
    <property type="entry name" value="L domain-like"/>
    <property type="match status" value="1"/>
</dbReference>
<protein>
    <recommendedName>
        <fullName evidence="7">L domain-like protein</fullName>
    </recommendedName>
</protein>
<sequence>MNAWLDDLSEDWVPPPSSPPSSSDVAGLDGLRDLPPRPKSRIPRYQNPTAPTSSIRRLQGRSLKVLQAAVPKGVLTERTFSENNISLPSESDPTTAPIKQTTARRSISGSSISSVVHHGVDVDDDIGTVAIGKGGRDHDTPEWRRRLLHGEMGYGDRKDLFSPIGLQNIFNKPDEDISPKRPNRNASMSFLKGVENIPSSPPPWPTTGTTKTVRESQESQLDVVHEDLEEQERSDTFEEPSVHSSAGTIQRNQPTEGSPSSEEGRNSDTNRMKQEDSIASSRVISGRTELNEGFSPVFISKHNTTDGRIDYAALELSKTELEQRLEHLALKNSSTSSTQQPTRKPVAHENSISQLQSEPLPDSILTGTPNSYDVGEFVSVRRGGYSVEGSFVHRPLSPSPMKEKDSLSTIEDHSISESSVDEPGIVQDKESSEILPIAPTPPRASKSTAGSQHSSARVHSKFGQGDLDSHGFEDGFTPQFEGSRFTGMGFTPAASPSPTMRPPGSKEPSKYHPSDMTGTFAASNKRKLSKLSAKSYLSIGKRSSRNQPVRTETSYADVDTMYRQMSSQVVYDVAEGKRPPTSPCKDPTPKRRRTLHLDDMENTAIPVRVNSRESSDHESAHSVIGRKRKDARYDDSIETVHPEVLARRQILRPRNPTPSQRRRYEVEEEILDATEAFMESSPRLQTIQEHLQSPAPVGTTAEEQQARAVASKVAAFTVKMSRVKQSERKKSVTTQDFLDEAMKIMSFIRNRGRASDGANNASLADSDFPSEAFDEDAIASTSLTFERPPSRENRRSGWRTRDVQQDPNIEEHLQRFQDDEDEDFMPSSIRSLHIRPSEESPDESYTLPDGEDILIRGPISRDMDSIGSEDGTGTQGTMGSNTQNSAQSSLGNTNVTTASKRSDNVATLAPEAVAHLIPEEIGCMTFDRDRGIWVKNKSPKKPPRRNADVSSINQSDDNVLDQIPDLSVNATDEDACVMSRKEGTLRQRLLQAQYVHGIDLSGGIAASEQQNDGQAADRPETREGASAPQVISSSVPSKYTAFASSVPQAETRATSWSDQSAASQSGTMKGPAPPPQSTVVEQDVEHEIGIEEGRHPNERVHNLRLNSIAVSFSSPRIGEESKGTVRHPDGQSSRPQSASAMSVSSEGQPTRARSTPPRQVNFSVAMTRPSSSPHGEIFPCQPGQQIADVTFLLSELPEFTINQVDERELPQRTLAKRHGHQLLYGHEDRFHEGNAALVKALQDVDPDEPFWEDLRDLVLDEKDLTSLNLLDLLCERVENLSVSNNNIAQLVGVPPSARLLNADRNLLTGLTTWGHLVNLQYLNVSNNDIEDLLGFNCLVHLRQLNADDNRITSLDGILGLDGLLELSLKGNRVRVADFTGSELKRLTKLNLAANGMEKFIGFETLPALVDLNLDDNELDETPLGTGGHDGLKLLRSLSIRRNGLTELPITIDGLNVENLYLDGNRLPRQTNFDKLKRLQLVSMRQQRPPSVGSNNSDEALIAAPDVQEMFLSLNQLPSMTMKQPFLNLRTLELASCGIQALPENFGQQAESLRSLNLNFNALKDLRPLLNIKRLEELHLAGNRLQRLRKQVAVLALLPGLTTLDLRDNPFSLGFYPSGYEVGPVPKAVLDGPDEVWNGKRFILVHSSRERDEEHAKCMDEDTKLRRRVYEMLVANNCALLQHLDGLAFLRKRVLVKDDIWVRLLELGVVRKSHRSNNSLGGETV</sequence>
<feature type="region of interest" description="Disordered" evidence="3">
    <location>
        <begin position="491"/>
        <end position="523"/>
    </location>
</feature>
<dbReference type="InterPro" id="IPR052574">
    <property type="entry name" value="CDIRP"/>
</dbReference>
<feature type="region of interest" description="Disordered" evidence="3">
    <location>
        <begin position="1"/>
        <end position="58"/>
    </location>
</feature>